<evidence type="ECO:0000313" key="3">
    <source>
        <dbReference type="EMBL" id="CAL1241482.1"/>
    </source>
</evidence>
<dbReference type="PANTHER" id="PTHR30373:SF2">
    <property type="entry name" value="UPF0603 PROTEIN YGCG"/>
    <property type="match status" value="1"/>
</dbReference>
<feature type="domain" description="TPM" evidence="2">
    <location>
        <begin position="38"/>
        <end position="160"/>
    </location>
</feature>
<keyword evidence="1" id="KW-1133">Transmembrane helix</keyword>
<dbReference type="InterPro" id="IPR007621">
    <property type="entry name" value="TPM_dom"/>
</dbReference>
<evidence type="ECO:0000259" key="2">
    <source>
        <dbReference type="Pfam" id="PF04536"/>
    </source>
</evidence>
<dbReference type="Gene3D" id="3.10.310.50">
    <property type="match status" value="1"/>
</dbReference>
<keyword evidence="1" id="KW-0472">Membrane</keyword>
<feature type="transmembrane region" description="Helical" evidence="1">
    <location>
        <begin position="228"/>
        <end position="248"/>
    </location>
</feature>
<keyword evidence="1" id="KW-0812">Transmembrane</keyword>
<dbReference type="RefSeq" id="WP_348757992.1">
    <property type="nucleotide sequence ID" value="NZ_OZ026884.1"/>
</dbReference>
<dbReference type="PANTHER" id="PTHR30373">
    <property type="entry name" value="UPF0603 PROTEIN YGCG"/>
    <property type="match status" value="1"/>
</dbReference>
<reference evidence="3 4" key="1">
    <citation type="submission" date="2024-04" db="EMBL/GenBank/DDBJ databases">
        <authorList>
            <person name="Cremers G."/>
        </authorList>
    </citation>
    <scope>NUCLEOTIDE SEQUENCE [LARGE SCALE GENOMIC DNA]</scope>
    <source>
        <strain evidence="3">MeCH1-AG</strain>
    </source>
</reference>
<proteinExistence type="predicted"/>
<accession>A0ABP1CBC6</accession>
<sequence length="285" mass="29518">MPEVSPLGFLAWLTLGCLVWLAPSLRAEVPVPPLERRVTDLTGTLAPRQRAELERRLAALEAERGSQVAVLLVPTTQPETIEQYAIRVVDAWQLGRRGIDDGVLVLLAQRDRAVRIEVGRGLEGAIPDAVAKRIVEEVMIPAFRQGDFYGGLSQGIDRIAGLIRGEPLPAPTRGERRGPVSEVGFTGSVVGGILAGQVLRFLFGALVGGLLAALGAGLLALLFGLPLLMALVIGAMVLIVVLGGGGRFGPGGWYGGSGGFGRTSPDGGFSGGGGGFAGGGASGRW</sequence>
<gene>
    <name evidence="3" type="ORF">MECH1_V1_2706</name>
</gene>
<evidence type="ECO:0000256" key="1">
    <source>
        <dbReference type="SAM" id="Phobius"/>
    </source>
</evidence>
<dbReference type="Pfam" id="PF04536">
    <property type="entry name" value="TPM_phosphatase"/>
    <property type="match status" value="1"/>
</dbReference>
<name>A0ABP1CBC6_9GAMM</name>
<organism evidence="3 4">
    <name type="scientific">Candidatus Methylocalor cossyra</name>
    <dbReference type="NCBI Taxonomy" id="3108543"/>
    <lineage>
        <taxon>Bacteria</taxon>
        <taxon>Pseudomonadati</taxon>
        <taxon>Pseudomonadota</taxon>
        <taxon>Gammaproteobacteria</taxon>
        <taxon>Methylococcales</taxon>
        <taxon>Methylococcaceae</taxon>
        <taxon>Candidatus Methylocalor</taxon>
    </lineage>
</organism>
<dbReference type="Proteomes" id="UP001497493">
    <property type="component" value="Chromosome"/>
</dbReference>
<feature type="transmembrane region" description="Helical" evidence="1">
    <location>
        <begin position="201"/>
        <end position="221"/>
    </location>
</feature>
<evidence type="ECO:0000313" key="4">
    <source>
        <dbReference type="Proteomes" id="UP001497493"/>
    </source>
</evidence>
<keyword evidence="4" id="KW-1185">Reference proteome</keyword>
<protein>
    <submittedName>
        <fullName evidence="3">TPM_phosphatase domain-containing protein</fullName>
    </submittedName>
</protein>
<dbReference type="EMBL" id="OZ026884">
    <property type="protein sequence ID" value="CAL1241482.1"/>
    <property type="molecule type" value="Genomic_DNA"/>
</dbReference>